<comment type="cofactor">
    <cofactor evidence="1">
        <name>Co(2+)</name>
        <dbReference type="ChEBI" id="CHEBI:48828"/>
    </cofactor>
</comment>
<organism evidence="11 12">
    <name type="scientific">Deinococcus irradiatisoli</name>
    <dbReference type="NCBI Taxonomy" id="2202254"/>
    <lineage>
        <taxon>Bacteria</taxon>
        <taxon>Thermotogati</taxon>
        <taxon>Deinococcota</taxon>
        <taxon>Deinococci</taxon>
        <taxon>Deinococcales</taxon>
        <taxon>Deinococcaceae</taxon>
        <taxon>Deinococcus</taxon>
    </lineage>
</organism>
<dbReference type="GO" id="GO:0006508">
    <property type="term" value="P:proteolysis"/>
    <property type="evidence" value="ECO:0007669"/>
    <property type="project" value="UniProtKB-KW"/>
</dbReference>
<keyword evidence="7" id="KW-0479">Metal-binding</keyword>
<dbReference type="Gene3D" id="3.40.1830.10">
    <property type="entry name" value="Thermophilic metalloprotease (M29)"/>
    <property type="match status" value="1"/>
</dbReference>
<dbReference type="SUPFAM" id="SSF144052">
    <property type="entry name" value="Thermophilic metalloprotease-like"/>
    <property type="match status" value="1"/>
</dbReference>
<evidence type="ECO:0000256" key="6">
    <source>
        <dbReference type="ARBA" id="ARBA00022670"/>
    </source>
</evidence>
<accession>A0A2Z3JPD0</accession>
<evidence type="ECO:0000313" key="11">
    <source>
        <dbReference type="EMBL" id="AWN24589.1"/>
    </source>
</evidence>
<evidence type="ECO:0000256" key="1">
    <source>
        <dbReference type="ARBA" id="ARBA00001941"/>
    </source>
</evidence>
<gene>
    <name evidence="11" type="ORF">DKM44_09295</name>
</gene>
<evidence type="ECO:0000256" key="8">
    <source>
        <dbReference type="ARBA" id="ARBA00022801"/>
    </source>
</evidence>
<evidence type="ECO:0000256" key="4">
    <source>
        <dbReference type="ARBA" id="ARBA00008236"/>
    </source>
</evidence>
<evidence type="ECO:0000256" key="7">
    <source>
        <dbReference type="ARBA" id="ARBA00022723"/>
    </source>
</evidence>
<dbReference type="KEGG" id="dez:DKM44_09295"/>
<sequence length="349" mass="37791">MAGYCIYAQPGERILVMGNVQTVPLFSEVARALLRRGALPALRLEYPGQQEDFVRLAPDDLLDLLHPAELADMHGIDGSIRLMTHSLPGQGEGVDPKRQARRSKVQGPLNAARSSKKWTLTQYPTPQGAAAAGMSQAQYEDFVSRAMFLNAPDPVAEWGKVREMQAKLIERLSVTDKIRIVAPGTDLTLSVKGRSWANSDGKRNMPSGEVFVSPLEDSAEGQIYFGLPTEYQGQPVEGITLRFEGGKIVQARAEVGDAVLQAALDTDPGARFLGEIGIGTNYGIQTPSRNILYDEKIGGTVHLAAGRSYPETGGTNQSAVHWDMICELRGNGGQILLDGEVFQENGAFV</sequence>
<dbReference type="PANTHER" id="PTHR34448">
    <property type="entry name" value="AMINOPEPTIDASE"/>
    <property type="match status" value="1"/>
</dbReference>
<evidence type="ECO:0000256" key="10">
    <source>
        <dbReference type="SAM" id="MobiDB-lite"/>
    </source>
</evidence>
<dbReference type="GO" id="GO:0046872">
    <property type="term" value="F:metal ion binding"/>
    <property type="evidence" value="ECO:0007669"/>
    <property type="project" value="UniProtKB-KW"/>
</dbReference>
<dbReference type="InterPro" id="IPR052170">
    <property type="entry name" value="M29_Exopeptidase"/>
</dbReference>
<evidence type="ECO:0000256" key="5">
    <source>
        <dbReference type="ARBA" id="ARBA00022438"/>
    </source>
</evidence>
<evidence type="ECO:0000256" key="2">
    <source>
        <dbReference type="ARBA" id="ARBA00001946"/>
    </source>
</evidence>
<evidence type="ECO:0000313" key="12">
    <source>
        <dbReference type="Proteomes" id="UP000245368"/>
    </source>
</evidence>
<keyword evidence="5 11" id="KW-0031">Aminopeptidase</keyword>
<reference evidence="11 12" key="1">
    <citation type="submission" date="2018-05" db="EMBL/GenBank/DDBJ databases">
        <title>Complete Genome Sequence of Deinococcus sp. strain 17bor-2.</title>
        <authorList>
            <person name="Srinivasan S."/>
        </authorList>
    </citation>
    <scope>NUCLEOTIDE SEQUENCE [LARGE SCALE GENOMIC DNA]</scope>
    <source>
        <strain evidence="11 12">17bor-2</strain>
    </source>
</reference>
<dbReference type="EMBL" id="CP029494">
    <property type="protein sequence ID" value="AWN24589.1"/>
    <property type="molecule type" value="Genomic_DNA"/>
</dbReference>
<comment type="cofactor">
    <cofactor evidence="2">
        <name>Mg(2+)</name>
        <dbReference type="ChEBI" id="CHEBI:18420"/>
    </cofactor>
</comment>
<keyword evidence="12" id="KW-1185">Reference proteome</keyword>
<feature type="region of interest" description="Disordered" evidence="10">
    <location>
        <begin position="87"/>
        <end position="111"/>
    </location>
</feature>
<proteinExistence type="inferred from homology"/>
<keyword evidence="8" id="KW-0378">Hydrolase</keyword>
<dbReference type="OrthoDB" id="9803993at2"/>
<dbReference type="GO" id="GO:0004177">
    <property type="term" value="F:aminopeptidase activity"/>
    <property type="evidence" value="ECO:0007669"/>
    <property type="project" value="UniProtKB-KW"/>
</dbReference>
<dbReference type="Proteomes" id="UP000245368">
    <property type="component" value="Chromosome"/>
</dbReference>
<keyword evidence="9" id="KW-0482">Metalloprotease</keyword>
<dbReference type="InterPro" id="IPR035097">
    <property type="entry name" value="M29_N-terminal"/>
</dbReference>
<keyword evidence="6" id="KW-0645">Protease</keyword>
<evidence type="ECO:0000256" key="3">
    <source>
        <dbReference type="ARBA" id="ARBA00001947"/>
    </source>
</evidence>
<comment type="cofactor">
    <cofactor evidence="3">
        <name>Zn(2+)</name>
        <dbReference type="ChEBI" id="CHEBI:29105"/>
    </cofactor>
</comment>
<comment type="similarity">
    <text evidence="4">Belongs to the peptidase M29 family.</text>
</comment>
<name>A0A2Z3JPD0_9DEIO</name>
<dbReference type="InterPro" id="IPR000787">
    <property type="entry name" value="Peptidase_M29"/>
</dbReference>
<dbReference type="GO" id="GO:0008237">
    <property type="term" value="F:metallopeptidase activity"/>
    <property type="evidence" value="ECO:0007669"/>
    <property type="project" value="UniProtKB-KW"/>
</dbReference>
<dbReference type="PRINTS" id="PR00919">
    <property type="entry name" value="THERMOPTASE"/>
</dbReference>
<dbReference type="Pfam" id="PF02073">
    <property type="entry name" value="Peptidase_M29"/>
    <property type="match status" value="1"/>
</dbReference>
<dbReference type="PANTHER" id="PTHR34448:SF1">
    <property type="entry name" value="BLL6088 PROTEIN"/>
    <property type="match status" value="1"/>
</dbReference>
<evidence type="ECO:0000256" key="9">
    <source>
        <dbReference type="ARBA" id="ARBA00023049"/>
    </source>
</evidence>
<protein>
    <submittedName>
        <fullName evidence="11">Aminopeptidase</fullName>
    </submittedName>
</protein>
<dbReference type="AlphaFoldDB" id="A0A2Z3JPD0"/>